<feature type="compositionally biased region" description="Polar residues" evidence="1">
    <location>
        <begin position="265"/>
        <end position="277"/>
    </location>
</feature>
<keyword evidence="3" id="KW-1185">Reference proteome</keyword>
<sequence>MASFPTKKIFPIVENAFKASKKHKNKKVKKEKKDKWKTKCVPNFFLHDGCRETDLTQTQNTKKRKKAKKKTKLEDEFQQPKIKKQPEDKDQIQPIIFISPDQETQQPSSTENDCHRSVKKIGKIKKRVIFNLPTEENQLAKTNYNEFGKKHVVSESSLESNTAEEMNSQDMFITQKSFLDPYVEISSSSSCNEATTVKAPERRSCGSTAEATTQTENFFTFPALSSSLRFQQQQQNTSMCSEEPVDLSLPDRTRRMHEPKHPTVESANPPTLKTSDTSSEDGDTGPKAKGDLLQLKVVQTRLNESFFFKLKGEDSPKPMCPLMKFTESVEKRAKK</sequence>
<comment type="caution">
    <text evidence="2">The sequence shown here is derived from an EMBL/GenBank/DDBJ whole genome shotgun (WGS) entry which is preliminary data.</text>
</comment>
<protein>
    <submittedName>
        <fullName evidence="2">Uncharacterized protein</fullName>
    </submittedName>
</protein>
<name>A0A3N0Z060_ANAGA</name>
<dbReference type="OrthoDB" id="8932843at2759"/>
<dbReference type="AlphaFoldDB" id="A0A3N0Z060"/>
<organism evidence="2 3">
    <name type="scientific">Anabarilius grahami</name>
    <name type="common">Kanglang fish</name>
    <name type="synonym">Barilius grahami</name>
    <dbReference type="NCBI Taxonomy" id="495550"/>
    <lineage>
        <taxon>Eukaryota</taxon>
        <taxon>Metazoa</taxon>
        <taxon>Chordata</taxon>
        <taxon>Craniata</taxon>
        <taxon>Vertebrata</taxon>
        <taxon>Euteleostomi</taxon>
        <taxon>Actinopterygii</taxon>
        <taxon>Neopterygii</taxon>
        <taxon>Teleostei</taxon>
        <taxon>Ostariophysi</taxon>
        <taxon>Cypriniformes</taxon>
        <taxon>Xenocyprididae</taxon>
        <taxon>Xenocypridinae</taxon>
        <taxon>Xenocypridinae incertae sedis</taxon>
        <taxon>Anabarilius</taxon>
    </lineage>
</organism>
<dbReference type="Proteomes" id="UP000281406">
    <property type="component" value="Unassembled WGS sequence"/>
</dbReference>
<feature type="region of interest" description="Disordered" evidence="1">
    <location>
        <begin position="253"/>
        <end position="292"/>
    </location>
</feature>
<gene>
    <name evidence="2" type="ORF">DPX16_19170</name>
</gene>
<reference evidence="2 3" key="1">
    <citation type="submission" date="2018-10" db="EMBL/GenBank/DDBJ databases">
        <title>Genome assembly for a Yunnan-Guizhou Plateau 3E fish, Anabarilius grahami (Regan), and its evolutionary and genetic applications.</title>
        <authorList>
            <person name="Jiang W."/>
        </authorList>
    </citation>
    <scope>NUCLEOTIDE SEQUENCE [LARGE SCALE GENOMIC DNA]</scope>
    <source>
        <strain evidence="2">AG-KIZ</strain>
        <tissue evidence="2">Muscle</tissue>
    </source>
</reference>
<dbReference type="EMBL" id="RJVU01018281">
    <property type="protein sequence ID" value="ROL51651.1"/>
    <property type="molecule type" value="Genomic_DNA"/>
</dbReference>
<evidence type="ECO:0000313" key="3">
    <source>
        <dbReference type="Proteomes" id="UP000281406"/>
    </source>
</evidence>
<feature type="compositionally biased region" description="Basic residues" evidence="1">
    <location>
        <begin position="61"/>
        <end position="71"/>
    </location>
</feature>
<accession>A0A3N0Z060</accession>
<evidence type="ECO:0000256" key="1">
    <source>
        <dbReference type="SAM" id="MobiDB-lite"/>
    </source>
</evidence>
<feature type="region of interest" description="Disordered" evidence="1">
    <location>
        <begin position="52"/>
        <end position="91"/>
    </location>
</feature>
<proteinExistence type="predicted"/>
<evidence type="ECO:0000313" key="2">
    <source>
        <dbReference type="EMBL" id="ROL51651.1"/>
    </source>
</evidence>